<dbReference type="AlphaFoldDB" id="A0A5S3N854"/>
<dbReference type="EMBL" id="VANR01000002">
    <property type="protein sequence ID" value="TMM31317.1"/>
    <property type="molecule type" value="Genomic_DNA"/>
</dbReference>
<reference evidence="1 2" key="1">
    <citation type="submission" date="2019-05" db="EMBL/GenBank/DDBJ databases">
        <title>Polaribacter aestuariivivens sp. nov., isolated from a tidal flat.</title>
        <authorList>
            <person name="Yoon J.-H."/>
        </authorList>
    </citation>
    <scope>NUCLEOTIDE SEQUENCE [LARGE SCALE GENOMIC DNA]</scope>
    <source>
        <strain evidence="1 2">DBTF-3</strain>
    </source>
</reference>
<comment type="caution">
    <text evidence="1">The sequence shown here is derived from an EMBL/GenBank/DDBJ whole genome shotgun (WGS) entry which is preliminary data.</text>
</comment>
<keyword evidence="2" id="KW-1185">Reference proteome</keyword>
<accession>A0A5S3N854</accession>
<gene>
    <name evidence="1" type="ORF">FDT66_04950</name>
</gene>
<dbReference type="Proteomes" id="UP000307140">
    <property type="component" value="Unassembled WGS sequence"/>
</dbReference>
<dbReference type="PROSITE" id="PS51257">
    <property type="entry name" value="PROKAR_LIPOPROTEIN"/>
    <property type="match status" value="1"/>
</dbReference>
<organism evidence="1 2">
    <name type="scientific">Polaribacter aestuariivivens</name>
    <dbReference type="NCBI Taxonomy" id="2304626"/>
    <lineage>
        <taxon>Bacteria</taxon>
        <taxon>Pseudomonadati</taxon>
        <taxon>Bacteroidota</taxon>
        <taxon>Flavobacteriia</taxon>
        <taxon>Flavobacteriales</taxon>
        <taxon>Flavobacteriaceae</taxon>
    </lineage>
</organism>
<proteinExistence type="predicted"/>
<evidence type="ECO:0000313" key="2">
    <source>
        <dbReference type="Proteomes" id="UP000307140"/>
    </source>
</evidence>
<evidence type="ECO:0000313" key="1">
    <source>
        <dbReference type="EMBL" id="TMM31317.1"/>
    </source>
</evidence>
<evidence type="ECO:0008006" key="3">
    <source>
        <dbReference type="Google" id="ProtNLM"/>
    </source>
</evidence>
<protein>
    <recommendedName>
        <fullName evidence="3">Lipocalin-like domain-containing protein</fullName>
    </recommendedName>
</protein>
<name>A0A5S3N854_9FLAO</name>
<dbReference type="RefSeq" id="WP_138535045.1">
    <property type="nucleotide sequence ID" value="NZ_VANR01000002.1"/>
</dbReference>
<sequence>MKLFYGILIGLLILSSCSNDDGNEIAGLADFSGNFRLSYISNSLEEICTNSSSNNDATNSPNDFEITSNGRFKQKVYSLNSNNECVVSEILEGKITITGSFYERPNGSVEYDNLEKTSWISFSLANDGKHDSFIIEENQDNRFVTYSYGRSD</sequence>